<comment type="caution">
    <text evidence="2">The sequence shown here is derived from an EMBL/GenBank/DDBJ whole genome shotgun (WGS) entry which is preliminary data.</text>
</comment>
<keyword evidence="3" id="KW-1185">Reference proteome</keyword>
<protein>
    <recommendedName>
        <fullName evidence="1">Tesmin/TSO1-like CXC domain-containing protein</fullName>
    </recommendedName>
</protein>
<accession>A0A8S3UB74</accession>
<dbReference type="EMBL" id="CAJPWZ010002415">
    <property type="protein sequence ID" value="CAG2238131.1"/>
    <property type="molecule type" value="Genomic_DNA"/>
</dbReference>
<feature type="domain" description="Tesmin/TSO1-like CXC" evidence="1">
    <location>
        <begin position="1020"/>
        <end position="1060"/>
    </location>
</feature>
<reference evidence="2" key="1">
    <citation type="submission" date="2021-03" db="EMBL/GenBank/DDBJ databases">
        <authorList>
            <person name="Bekaert M."/>
        </authorList>
    </citation>
    <scope>NUCLEOTIDE SEQUENCE</scope>
</reference>
<dbReference type="Proteomes" id="UP000683360">
    <property type="component" value="Unassembled WGS sequence"/>
</dbReference>
<dbReference type="InterPro" id="IPR033467">
    <property type="entry name" value="Tesmin/TSO1-like_CXC"/>
</dbReference>
<organism evidence="2 3">
    <name type="scientific">Mytilus edulis</name>
    <name type="common">Blue mussel</name>
    <dbReference type="NCBI Taxonomy" id="6550"/>
    <lineage>
        <taxon>Eukaryota</taxon>
        <taxon>Metazoa</taxon>
        <taxon>Spiralia</taxon>
        <taxon>Lophotrochozoa</taxon>
        <taxon>Mollusca</taxon>
        <taxon>Bivalvia</taxon>
        <taxon>Autobranchia</taxon>
        <taxon>Pteriomorphia</taxon>
        <taxon>Mytilida</taxon>
        <taxon>Mytiloidea</taxon>
        <taxon>Mytilidae</taxon>
        <taxon>Mytilinae</taxon>
        <taxon>Mytilus</taxon>
    </lineage>
</organism>
<evidence type="ECO:0000259" key="1">
    <source>
        <dbReference type="SMART" id="SM01114"/>
    </source>
</evidence>
<sequence length="1092" mass="125819">MDKVKFKHKCTQCVKCGSTNSGRWYHNTCKPQDYLQWLNNMFNIRSDDCMCNACNIKMAKLFSGKPPCKRQKTDLCQLCDSVGQHNLTINDMSKFLDVMEEHIIESPNNLTKVLLCESHYKRWRDTRNFVSIACSMPHCSEKITRQRDLRQIPDFDIIINYFIANQEDDYLSLSKESYICKSCNNSLLKLANKQSLNSVNNQHIDIHSLFSTFQNDLRTVQTNLENVSLTHTYLFVLDHLLSNKPVLLSQAFDYFKDKYFSLCTENGTSNEADTNTVLKRTAAWLKIVLEDVFDNLIEFHSYKKNLKYKERTDSPIKQIGPPDLNDTRPYNEYSTVLQDLSTRLQDLSLKFKYDFKSVDLCNLNFIDIAKTIDPTIWNFHYFLSQTKHEWQSNKHINFFDTPLIPPDCHTSPHIRNRVLRTLFTICHNLFQVTKGECANPLHILLGDTVDSYSGSSKLSTILNSFGILSSKIKCRQHVSAIVEEKISTKFLEDLDRAAFTVVSIDNIDVGQPHASAKINDPQRGIHATSYQALQPKPNTLNISSSEALTTDGSMHHQDTKSNATRSLCGRYESVQLERLPQSFNEHLVIIEGMFMINSKPIRSHHKTFKDIMEYLVRRWILPHAKLSANEIHILFDRPNSLTNDKPSLKDLERSRRDKNLKENPYKTLEFNFLSELPKGKWMDFLKNRVNKRNYIRLLGQELLSLVQPHLKENQTVILGGCFDLGNCYGIKGIGTKFLVDKLVSNHEESDTLIWAHVLNTSDNNKNILIYSPDTDVYFIGLSHVSTTLTTKNIIIQQNMLGDNVKYLHFNTLVNSLYSDPDLGSISRENICKTIQILYICSGCDYISFFVGFGKALFFNTLFQYADFITGNQNIVPGYLSSDTEEHGFLSFVRLIGSLYFKKHATEFLPDFRNANELFKEFFQRNPNLNVRKVHEYWLNHIRDKVQVRVSYEDEIPPSIGALYYHWRRTCLISKMYDLSSNTIMNLPSFQDHGFSITDNILSPLWDDETHIKSVQKHVDWLLRGCKCKKGCIKNTCKCKKSNNECGPGCSCMNCKNCSNNSVSKTLEIELEEAALFIQDENDDSDDESIGTN</sequence>
<name>A0A8S3UB74_MYTED</name>
<gene>
    <name evidence="2" type="ORF">MEDL_50547</name>
</gene>
<proteinExistence type="predicted"/>
<evidence type="ECO:0000313" key="3">
    <source>
        <dbReference type="Proteomes" id="UP000683360"/>
    </source>
</evidence>
<evidence type="ECO:0000313" key="2">
    <source>
        <dbReference type="EMBL" id="CAG2238131.1"/>
    </source>
</evidence>
<dbReference type="AlphaFoldDB" id="A0A8S3UB74"/>
<dbReference type="SMART" id="SM01114">
    <property type="entry name" value="CXC"/>
    <property type="match status" value="1"/>
</dbReference>